<sequence length="284" mass="29400">MTILVTGATGPLGRLTIDALISRGVPADQVAALVRDPAKADDLVARGVDVRVGSYDDPQTLDAAFADVDRVVFISGSEVGQRIVQHQNVVDAATRAGVGLVAYTSIVRADTSALGLAAEHQATEEMLAASGVPHVLLRNSWYLENYTAQIPTQLEHGAVLGSAGDGRLNAATRADFAEAAAVVVAEDGHEGQVYELGGDTAFSLADYAAELSAQSGRPVVYQDFPVEEFAAVLVGAGLPEGYALALATSDEAIRDGALLVETGDLSRLIGRPTTPLSDAIHAAL</sequence>
<comment type="caution">
    <text evidence="2">The sequence shown here is derived from an EMBL/GenBank/DDBJ whole genome shotgun (WGS) entry which is preliminary data.</text>
</comment>
<dbReference type="EMBL" id="JAPFQL010000049">
    <property type="protein sequence ID" value="MDC5698030.1"/>
    <property type="molecule type" value="Genomic_DNA"/>
</dbReference>
<dbReference type="Pfam" id="PF05368">
    <property type="entry name" value="NmrA"/>
    <property type="match status" value="1"/>
</dbReference>
<feature type="domain" description="NmrA-like" evidence="1">
    <location>
        <begin position="2"/>
        <end position="252"/>
    </location>
</feature>
<accession>A0ABT5GIF2</accession>
<dbReference type="RefSeq" id="WP_272462604.1">
    <property type="nucleotide sequence ID" value="NZ_JAPFQL010000049.1"/>
</dbReference>
<dbReference type="InterPro" id="IPR008030">
    <property type="entry name" value="NmrA-like"/>
</dbReference>
<dbReference type="Gene3D" id="3.90.25.10">
    <property type="entry name" value="UDP-galactose 4-epimerase, domain 1"/>
    <property type="match status" value="1"/>
</dbReference>
<keyword evidence="3" id="KW-1185">Reference proteome</keyword>
<dbReference type="Gene3D" id="3.40.50.720">
    <property type="entry name" value="NAD(P)-binding Rossmann-like Domain"/>
    <property type="match status" value="1"/>
</dbReference>
<dbReference type="SUPFAM" id="SSF51735">
    <property type="entry name" value="NAD(P)-binding Rossmann-fold domains"/>
    <property type="match status" value="1"/>
</dbReference>
<evidence type="ECO:0000313" key="2">
    <source>
        <dbReference type="EMBL" id="MDC5698030.1"/>
    </source>
</evidence>
<dbReference type="InterPro" id="IPR052718">
    <property type="entry name" value="NmrA-type_oxidoreductase"/>
</dbReference>
<organism evidence="2 3">
    <name type="scientific">Intrasporangium calvum</name>
    <dbReference type="NCBI Taxonomy" id="53358"/>
    <lineage>
        <taxon>Bacteria</taxon>
        <taxon>Bacillati</taxon>
        <taxon>Actinomycetota</taxon>
        <taxon>Actinomycetes</taxon>
        <taxon>Micrococcales</taxon>
        <taxon>Intrasporangiaceae</taxon>
        <taxon>Intrasporangium</taxon>
    </lineage>
</organism>
<dbReference type="Proteomes" id="UP001150259">
    <property type="component" value="Unassembled WGS sequence"/>
</dbReference>
<protein>
    <submittedName>
        <fullName evidence="2">SDR family oxidoreductase</fullName>
    </submittedName>
</protein>
<dbReference type="CDD" id="cd05269">
    <property type="entry name" value="TMR_SDR_a"/>
    <property type="match status" value="1"/>
</dbReference>
<evidence type="ECO:0000313" key="3">
    <source>
        <dbReference type="Proteomes" id="UP001150259"/>
    </source>
</evidence>
<reference evidence="2 3" key="1">
    <citation type="submission" date="2022-11" db="EMBL/GenBank/DDBJ databases">
        <title>Anaerobic phenanthrene biodegradation by a DNRA strain PheN6.</title>
        <authorList>
            <person name="Zhang Z."/>
        </authorList>
    </citation>
    <scope>NUCLEOTIDE SEQUENCE [LARGE SCALE GENOMIC DNA]</scope>
    <source>
        <strain evidence="2 3">PheN6</strain>
    </source>
</reference>
<dbReference type="PANTHER" id="PTHR47129:SF1">
    <property type="entry name" value="NMRA-LIKE DOMAIN-CONTAINING PROTEIN"/>
    <property type="match status" value="1"/>
</dbReference>
<evidence type="ECO:0000259" key="1">
    <source>
        <dbReference type="Pfam" id="PF05368"/>
    </source>
</evidence>
<name>A0ABT5GIF2_9MICO</name>
<gene>
    <name evidence="2" type="ORF">OO014_12245</name>
</gene>
<proteinExistence type="predicted"/>
<dbReference type="PANTHER" id="PTHR47129">
    <property type="entry name" value="QUINONE OXIDOREDUCTASE 2"/>
    <property type="match status" value="1"/>
</dbReference>
<dbReference type="InterPro" id="IPR036291">
    <property type="entry name" value="NAD(P)-bd_dom_sf"/>
</dbReference>